<keyword evidence="4" id="KW-0862">Zinc</keyword>
<accession>A0A6H1P3Q1</accession>
<proteinExistence type="inferred from homology"/>
<protein>
    <recommendedName>
        <fullName evidence="2">carbonic anhydrase</fullName>
        <ecNumber evidence="2">4.2.1.1</ecNumber>
    </recommendedName>
</protein>
<reference evidence="10 11" key="1">
    <citation type="submission" date="2020-04" db="EMBL/GenBank/DDBJ databases">
        <title>Genome-Wide Identification of 5-Methylcytosine Sites in Bacterial Genomes By High-Throughput Sequencing of MspJI Restriction Fragments.</title>
        <authorList>
            <person name="Wu V."/>
        </authorList>
    </citation>
    <scope>NUCLEOTIDE SEQUENCE [LARGE SCALE GENOMIC DNA]</scope>
    <source>
        <strain evidence="10 11">S2</strain>
    </source>
</reference>
<dbReference type="CDD" id="cd03124">
    <property type="entry name" value="alpha_CA_prokaryotic_like"/>
    <property type="match status" value="1"/>
</dbReference>
<keyword evidence="8" id="KW-0732">Signal</keyword>
<dbReference type="AlphaFoldDB" id="A0A6H1P3Q1"/>
<comment type="catalytic activity">
    <reaction evidence="6">
        <text>hydrogencarbonate + H(+) = CO2 + H2O</text>
        <dbReference type="Rhea" id="RHEA:10748"/>
        <dbReference type="ChEBI" id="CHEBI:15377"/>
        <dbReference type="ChEBI" id="CHEBI:15378"/>
        <dbReference type="ChEBI" id="CHEBI:16526"/>
        <dbReference type="ChEBI" id="CHEBI:17544"/>
        <dbReference type="EC" id="4.2.1.1"/>
    </reaction>
</comment>
<evidence type="ECO:0000256" key="8">
    <source>
        <dbReference type="SAM" id="SignalP"/>
    </source>
</evidence>
<dbReference type="SMART" id="SM01057">
    <property type="entry name" value="Carb_anhydrase"/>
    <property type="match status" value="1"/>
</dbReference>
<evidence type="ECO:0000313" key="10">
    <source>
        <dbReference type="EMBL" id="QIZ08148.1"/>
    </source>
</evidence>
<reference evidence="10 11" key="2">
    <citation type="submission" date="2020-04" db="EMBL/GenBank/DDBJ databases">
        <authorList>
            <person name="Fomenkov A."/>
            <person name="Anton B.P."/>
            <person name="Roberts R.J."/>
        </authorList>
    </citation>
    <scope>NUCLEOTIDE SEQUENCE [LARGE SCALE GENOMIC DNA]</scope>
    <source>
        <strain evidence="10 11">S2</strain>
    </source>
</reference>
<dbReference type="PANTHER" id="PTHR18952">
    <property type="entry name" value="CARBONIC ANHYDRASE"/>
    <property type="match status" value="1"/>
</dbReference>
<feature type="region of interest" description="Disordered" evidence="7">
    <location>
        <begin position="42"/>
        <end position="65"/>
    </location>
</feature>
<dbReference type="EC" id="4.2.1.1" evidence="2"/>
<keyword evidence="3" id="KW-0479">Metal-binding</keyword>
<keyword evidence="5" id="KW-0456">Lyase</keyword>
<comment type="similarity">
    <text evidence="1">Belongs to the alpha-carbonic anhydrase family.</text>
</comment>
<sequence>MKKILVYPILAVMLSSVLGACTSQNAQTPKLKVEQATEKNAGTEVTKIKSSHWSYEGETSPEHWGELDPANSACVNGSEQSPMNIEFSQVENEKATEDLQINYEPTSFSLMNNGHTVQANAASGSNSILIEGREYKLAQFHFHTPSEHQFNGKNYEMELHLVHKDSNGKITVLGVMIQEGEENKNLAAVWDILPKEETDKDIPLNESVDLKALLPEDQTAFHYEGSLTTPPCTEEVKWTIFEMPIEMSKEQIEAFRQIFSDNHRPVQSLNNRKVIKS</sequence>
<dbReference type="PROSITE" id="PS51257">
    <property type="entry name" value="PROKAR_LIPOPROTEIN"/>
    <property type="match status" value="1"/>
</dbReference>
<evidence type="ECO:0000256" key="7">
    <source>
        <dbReference type="SAM" id="MobiDB-lite"/>
    </source>
</evidence>
<evidence type="ECO:0000256" key="3">
    <source>
        <dbReference type="ARBA" id="ARBA00022723"/>
    </source>
</evidence>
<evidence type="ECO:0000256" key="6">
    <source>
        <dbReference type="ARBA" id="ARBA00048348"/>
    </source>
</evidence>
<dbReference type="InterPro" id="IPR041891">
    <property type="entry name" value="Alpha_CA_prokaryot-like"/>
</dbReference>
<dbReference type="InterPro" id="IPR001148">
    <property type="entry name" value="CA_dom"/>
</dbReference>
<name>A0A6H1P3Q1_PRIMG</name>
<dbReference type="PANTHER" id="PTHR18952:SF265">
    <property type="entry name" value="CARBONIC ANHYDRASE"/>
    <property type="match status" value="1"/>
</dbReference>
<dbReference type="Proteomes" id="UP000501868">
    <property type="component" value="Chromosome"/>
</dbReference>
<feature type="domain" description="Alpha-carbonic anhydrase" evidence="9">
    <location>
        <begin position="51"/>
        <end position="277"/>
    </location>
</feature>
<dbReference type="GO" id="GO:0004089">
    <property type="term" value="F:carbonate dehydratase activity"/>
    <property type="evidence" value="ECO:0007669"/>
    <property type="project" value="UniProtKB-EC"/>
</dbReference>
<gene>
    <name evidence="10" type="ORF">HFZ78_16600</name>
</gene>
<dbReference type="SUPFAM" id="SSF51069">
    <property type="entry name" value="Carbonic anhydrase"/>
    <property type="match status" value="1"/>
</dbReference>
<organism evidence="10 11">
    <name type="scientific">Priestia megaterium</name>
    <name type="common">Bacillus megaterium</name>
    <dbReference type="NCBI Taxonomy" id="1404"/>
    <lineage>
        <taxon>Bacteria</taxon>
        <taxon>Bacillati</taxon>
        <taxon>Bacillota</taxon>
        <taxon>Bacilli</taxon>
        <taxon>Bacillales</taxon>
        <taxon>Bacillaceae</taxon>
        <taxon>Priestia</taxon>
    </lineage>
</organism>
<dbReference type="Gene3D" id="3.10.200.10">
    <property type="entry name" value="Alpha carbonic anhydrase"/>
    <property type="match status" value="1"/>
</dbReference>
<dbReference type="InterPro" id="IPR036398">
    <property type="entry name" value="CA_dom_sf"/>
</dbReference>
<dbReference type="PROSITE" id="PS51144">
    <property type="entry name" value="ALPHA_CA_2"/>
    <property type="match status" value="1"/>
</dbReference>
<evidence type="ECO:0000256" key="2">
    <source>
        <dbReference type="ARBA" id="ARBA00012925"/>
    </source>
</evidence>
<evidence type="ECO:0000259" key="9">
    <source>
        <dbReference type="PROSITE" id="PS51144"/>
    </source>
</evidence>
<dbReference type="EMBL" id="CP051128">
    <property type="protein sequence ID" value="QIZ08148.1"/>
    <property type="molecule type" value="Genomic_DNA"/>
</dbReference>
<feature type="chain" id="PRO_5038427705" description="carbonic anhydrase" evidence="8">
    <location>
        <begin position="21"/>
        <end position="277"/>
    </location>
</feature>
<dbReference type="InterPro" id="IPR023561">
    <property type="entry name" value="Carbonic_anhydrase_a-class"/>
</dbReference>
<evidence type="ECO:0000256" key="1">
    <source>
        <dbReference type="ARBA" id="ARBA00010718"/>
    </source>
</evidence>
<evidence type="ECO:0000313" key="11">
    <source>
        <dbReference type="Proteomes" id="UP000501868"/>
    </source>
</evidence>
<dbReference type="Pfam" id="PF00194">
    <property type="entry name" value="Carb_anhydrase"/>
    <property type="match status" value="1"/>
</dbReference>
<evidence type="ECO:0000256" key="4">
    <source>
        <dbReference type="ARBA" id="ARBA00022833"/>
    </source>
</evidence>
<feature type="signal peptide" evidence="8">
    <location>
        <begin position="1"/>
        <end position="20"/>
    </location>
</feature>
<evidence type="ECO:0000256" key="5">
    <source>
        <dbReference type="ARBA" id="ARBA00023239"/>
    </source>
</evidence>
<dbReference type="GO" id="GO:0008270">
    <property type="term" value="F:zinc ion binding"/>
    <property type="evidence" value="ECO:0007669"/>
    <property type="project" value="InterPro"/>
</dbReference>